<dbReference type="Gene3D" id="3.30.70.1430">
    <property type="entry name" value="Multidrug efflux transporter AcrB pore domain"/>
    <property type="match status" value="2"/>
</dbReference>
<dbReference type="EMBL" id="KI657556">
    <property type="protein sequence ID" value="ETN86423.1"/>
    <property type="molecule type" value="Genomic_DNA"/>
</dbReference>
<accession>W2TX70</accession>
<dbReference type="InterPro" id="IPR027463">
    <property type="entry name" value="AcrB_DN_DC_subdom"/>
</dbReference>
<keyword evidence="8 10" id="KW-0472">Membrane</keyword>
<evidence type="ECO:0000259" key="11">
    <source>
        <dbReference type="PROSITE" id="PS51186"/>
    </source>
</evidence>
<proteinExistence type="inferred from homology"/>
<dbReference type="SUPFAM" id="SSF82693">
    <property type="entry name" value="Multidrug efflux transporter AcrB pore domain, PN1, PN2, PC1 and PC2 subdomains"/>
    <property type="match status" value="4"/>
</dbReference>
<feature type="transmembrane region" description="Helical" evidence="10">
    <location>
        <begin position="406"/>
        <end position="425"/>
    </location>
</feature>
<keyword evidence="3" id="KW-0813">Transport</keyword>
<evidence type="ECO:0000256" key="7">
    <source>
        <dbReference type="ARBA" id="ARBA00022989"/>
    </source>
</evidence>
<dbReference type="Pfam" id="PF00873">
    <property type="entry name" value="ACR_tran"/>
    <property type="match status" value="1"/>
</dbReference>
<dbReference type="OrthoDB" id="5875992at2759"/>
<evidence type="ECO:0000313" key="12">
    <source>
        <dbReference type="EMBL" id="ETN86423.1"/>
    </source>
</evidence>
<dbReference type="Pfam" id="PF00583">
    <property type="entry name" value="Acetyltransf_1"/>
    <property type="match status" value="1"/>
</dbReference>
<sequence>MAAIVACADQSLGLRRLELEVFADNEAAIALYRKFGFVVEGRSRGYAMRDGVLADTLHMARYAEAPPFASPLAPPVFAWVIALAVVVAGALAIPMLPVAQYPQLSPPRIVISTEYPGASAEEVGNVVASVIEESLDGAEGLQYYETTSDALGNLEIDVTFTPDTNPDIALVDVQNRLKQVEARLPQQVMQQGIDVEKASNTFLMLVALTSADGTRDSAQLSDYLNRFILRDLKRAPGVGAAELWDSDEAMRVWLDPVKLREYGLTAAEVNSAIATQNSPLTAGSLGNAPFVKGQQTTESVSVKGQLETPDEFGQIVLKAKTDGALVRLRDIARVELGRADYSFYSRLNGKPAATVGIHLGLRGNALETSNSIRARLAELSKRLPPGVAIEIPFDTAYFVRVAIHEVVITLIEAVALVFAVMWLFLRDLRSTLVPTVVIPVTLMGAFVALYSAGMSINVFTMFGLVLAIGILVDDAIVVVESVQRMMHERGLAPREATLAAMKHIGGAIVGVTAALTAVFVPMLFFSGNVGGIYRQFAVAMIASMLCSSFIALTLTPALCANLLKMPKRVPQPERGFAAQAARAARGYRALVAALLRRGPRVLAIYAMLCAVAALLYWKLPQGFLPSEDEGQLQVMIQLPAGATQARTLEVVKRVEAMLGKQQAVGNVTSVVGWSFAGSGQNVAMAFVELKPWGQRGKGEMDAQTLRDALNEQFGTILDGDVQATLPSAVPGIGHSEGFTYRLEDRGGIGMDGLKAARDQLIDAAGKSRVVAQVHSEDLPDAPRVELDVDRDKAYVYGVSFDRIADVLGSTFGSSYVDDFPAGGRMRRVIVAADAPTRMNDSQLLDLPVQNISGGTVAMSSIAATHWTLGPVMLSRYNGYPSLDVTGRAAPGHSSGEAMAEMARLALALPEGVSGEWTDAAFEEARAARQTPLLIGLSLLAVFMVLAALYENWITPLSVMLVVPLGALGAVSAMILRALPNDIYFKVGMVTVIGLAAKNAILIVQAATVRRTGGVPLRAAVVGASVERLRPIVMTSAAFVLGVLPLAFSQGGGAQSRHAIGTGVLGGVIAATLLGLVFTPVLYYTVVSRVAATPAHRIPPRRSEQAAQQAKEAETEAP</sequence>
<dbReference type="GO" id="GO:0009636">
    <property type="term" value="P:response to toxic substance"/>
    <property type="evidence" value="ECO:0007669"/>
    <property type="project" value="UniProtKB-ARBA"/>
</dbReference>
<dbReference type="Gene3D" id="1.20.1640.10">
    <property type="entry name" value="Multidrug efflux transporter AcrB transmembrane domain"/>
    <property type="match status" value="2"/>
</dbReference>
<gene>
    <name evidence="12" type="ORF">NECAME_16325</name>
</gene>
<comment type="similarity">
    <text evidence="2">Belongs to the resistance-nodulation-cell division (RND) (TC 2.A.6) family.</text>
</comment>
<keyword evidence="13" id="KW-1185">Reference proteome</keyword>
<dbReference type="InterPro" id="IPR001036">
    <property type="entry name" value="Acrflvin-R"/>
</dbReference>
<dbReference type="SUPFAM" id="SSF82866">
    <property type="entry name" value="Multidrug efflux transporter AcrB transmembrane domain"/>
    <property type="match status" value="2"/>
</dbReference>
<dbReference type="Gene3D" id="3.30.70.1440">
    <property type="entry name" value="Multidrug efflux transporter AcrB pore domain"/>
    <property type="match status" value="1"/>
</dbReference>
<feature type="transmembrane region" description="Helical" evidence="10">
    <location>
        <begin position="982"/>
        <end position="1008"/>
    </location>
</feature>
<dbReference type="AlphaFoldDB" id="W2TX70"/>
<evidence type="ECO:0000256" key="5">
    <source>
        <dbReference type="ARBA" id="ARBA00022519"/>
    </source>
</evidence>
<evidence type="ECO:0000256" key="6">
    <source>
        <dbReference type="ARBA" id="ARBA00022692"/>
    </source>
</evidence>
<evidence type="ECO:0000256" key="2">
    <source>
        <dbReference type="ARBA" id="ARBA00010942"/>
    </source>
</evidence>
<feature type="domain" description="N-acetyltransferase" evidence="11">
    <location>
        <begin position="1"/>
        <end position="64"/>
    </location>
</feature>
<name>W2TX70_NECAM</name>
<evidence type="ECO:0000256" key="9">
    <source>
        <dbReference type="SAM" id="MobiDB-lite"/>
    </source>
</evidence>
<evidence type="ECO:0000256" key="1">
    <source>
        <dbReference type="ARBA" id="ARBA00004429"/>
    </source>
</evidence>
<feature type="region of interest" description="Disordered" evidence="9">
    <location>
        <begin position="1096"/>
        <end position="1117"/>
    </location>
</feature>
<evidence type="ECO:0000256" key="3">
    <source>
        <dbReference type="ARBA" id="ARBA00022448"/>
    </source>
</evidence>
<keyword evidence="5" id="KW-0997">Cell inner membrane</keyword>
<reference evidence="13" key="1">
    <citation type="journal article" date="2014" name="Nat. Genet.">
        <title>Genome of the human hookworm Necator americanus.</title>
        <authorList>
            <person name="Tang Y.T."/>
            <person name="Gao X."/>
            <person name="Rosa B.A."/>
            <person name="Abubucker S."/>
            <person name="Hallsworth-Pepin K."/>
            <person name="Martin J."/>
            <person name="Tyagi R."/>
            <person name="Heizer E."/>
            <person name="Zhang X."/>
            <person name="Bhonagiri-Palsikar V."/>
            <person name="Minx P."/>
            <person name="Warren W.C."/>
            <person name="Wang Q."/>
            <person name="Zhan B."/>
            <person name="Hotez P.J."/>
            <person name="Sternberg P.W."/>
            <person name="Dougall A."/>
            <person name="Gaze S.T."/>
            <person name="Mulvenna J."/>
            <person name="Sotillo J."/>
            <person name="Ranganathan S."/>
            <person name="Rabelo E.M."/>
            <person name="Wilson R.K."/>
            <person name="Felgner P.L."/>
            <person name="Bethony J."/>
            <person name="Hawdon J.M."/>
            <person name="Gasser R.B."/>
            <person name="Loukas A."/>
            <person name="Mitreva M."/>
        </authorList>
    </citation>
    <scope>NUCLEOTIDE SEQUENCE [LARGE SCALE GENOMIC DNA]</scope>
</reference>
<dbReference type="PROSITE" id="PS51186">
    <property type="entry name" value="GNAT"/>
    <property type="match status" value="1"/>
</dbReference>
<dbReference type="InterPro" id="IPR004764">
    <property type="entry name" value="MdtF-like"/>
</dbReference>
<dbReference type="PANTHER" id="PTHR32063:SF10">
    <property type="entry name" value="EFFLUX PUMP MEMBRANE TRANSPORTER"/>
    <property type="match status" value="1"/>
</dbReference>
<dbReference type="PRINTS" id="PR00702">
    <property type="entry name" value="ACRIFLAVINRP"/>
</dbReference>
<dbReference type="Gene3D" id="3.40.630.30">
    <property type="match status" value="1"/>
</dbReference>
<feature type="transmembrane region" description="Helical" evidence="10">
    <location>
        <begin position="955"/>
        <end position="975"/>
    </location>
</feature>
<keyword evidence="6 10" id="KW-0812">Transmembrane</keyword>
<dbReference type="GO" id="GO:0015562">
    <property type="term" value="F:efflux transmembrane transporter activity"/>
    <property type="evidence" value="ECO:0007669"/>
    <property type="project" value="InterPro"/>
</dbReference>
<feature type="transmembrane region" description="Helical" evidence="10">
    <location>
        <begin position="1028"/>
        <end position="1047"/>
    </location>
</feature>
<dbReference type="OMA" id="QYESFII"/>
<dbReference type="NCBIfam" id="NF000282">
    <property type="entry name" value="RND_permease_1"/>
    <property type="match status" value="1"/>
</dbReference>
<dbReference type="Gene3D" id="3.30.70.1320">
    <property type="entry name" value="Multidrug efflux transporter AcrB pore domain like"/>
    <property type="match status" value="1"/>
</dbReference>
<protein>
    <submittedName>
        <fullName evidence="12">Putative multidrug efflux pump AmrB</fullName>
    </submittedName>
</protein>
<evidence type="ECO:0000256" key="10">
    <source>
        <dbReference type="SAM" id="Phobius"/>
    </source>
</evidence>
<dbReference type="GO" id="GO:0042910">
    <property type="term" value="F:xenobiotic transmembrane transporter activity"/>
    <property type="evidence" value="ECO:0007669"/>
    <property type="project" value="TreeGrafter"/>
</dbReference>
<dbReference type="Proteomes" id="UP000053676">
    <property type="component" value="Unassembled WGS sequence"/>
</dbReference>
<organism evidence="12 13">
    <name type="scientific">Necator americanus</name>
    <name type="common">Human hookworm</name>
    <dbReference type="NCBI Taxonomy" id="51031"/>
    <lineage>
        <taxon>Eukaryota</taxon>
        <taxon>Metazoa</taxon>
        <taxon>Ecdysozoa</taxon>
        <taxon>Nematoda</taxon>
        <taxon>Chromadorea</taxon>
        <taxon>Rhabditida</taxon>
        <taxon>Rhabditina</taxon>
        <taxon>Rhabditomorpha</taxon>
        <taxon>Strongyloidea</taxon>
        <taxon>Ancylostomatidae</taxon>
        <taxon>Bunostominae</taxon>
        <taxon>Necator</taxon>
    </lineage>
</organism>
<feature type="transmembrane region" description="Helical" evidence="10">
    <location>
        <begin position="602"/>
        <end position="619"/>
    </location>
</feature>
<feature type="transmembrane region" description="Helical" evidence="10">
    <location>
        <begin position="76"/>
        <end position="96"/>
    </location>
</feature>
<evidence type="ECO:0000256" key="8">
    <source>
        <dbReference type="ARBA" id="ARBA00023136"/>
    </source>
</evidence>
<dbReference type="GO" id="GO:0005886">
    <property type="term" value="C:plasma membrane"/>
    <property type="evidence" value="ECO:0007669"/>
    <property type="project" value="UniProtKB-SubCell"/>
</dbReference>
<feature type="transmembrane region" description="Helical" evidence="10">
    <location>
        <begin position="503"/>
        <end position="524"/>
    </location>
</feature>
<feature type="transmembrane region" description="Helical" evidence="10">
    <location>
        <begin position="536"/>
        <end position="563"/>
    </location>
</feature>
<dbReference type="SUPFAM" id="SSF82714">
    <property type="entry name" value="Multidrug efflux transporter AcrB TolC docking domain, DN and DC subdomains"/>
    <property type="match status" value="2"/>
</dbReference>
<keyword evidence="7 10" id="KW-1133">Transmembrane helix</keyword>
<feature type="transmembrane region" description="Helical" evidence="10">
    <location>
        <begin position="932"/>
        <end position="949"/>
    </location>
</feature>
<dbReference type="GO" id="GO:0016747">
    <property type="term" value="F:acyltransferase activity, transferring groups other than amino-acyl groups"/>
    <property type="evidence" value="ECO:0007669"/>
    <property type="project" value="InterPro"/>
</dbReference>
<dbReference type="FunFam" id="1.20.1640.10:FF:000001">
    <property type="entry name" value="Efflux pump membrane transporter"/>
    <property type="match status" value="1"/>
</dbReference>
<dbReference type="KEGG" id="nai:NECAME_16325"/>
<keyword evidence="4" id="KW-1003">Cell membrane</keyword>
<dbReference type="Gene3D" id="3.30.2090.10">
    <property type="entry name" value="Multidrug efflux transporter AcrB TolC docking domain, DN and DC subdomains"/>
    <property type="match status" value="2"/>
</dbReference>
<evidence type="ECO:0000256" key="4">
    <source>
        <dbReference type="ARBA" id="ARBA00022475"/>
    </source>
</evidence>
<feature type="transmembrane region" description="Helical" evidence="10">
    <location>
        <begin position="1059"/>
        <end position="1083"/>
    </location>
</feature>
<dbReference type="NCBIfam" id="TIGR00915">
    <property type="entry name" value="2A0602"/>
    <property type="match status" value="1"/>
</dbReference>
<comment type="subcellular location">
    <subcellularLocation>
        <location evidence="1">Cell inner membrane</location>
        <topology evidence="1">Multi-pass membrane protein</topology>
    </subcellularLocation>
</comment>
<evidence type="ECO:0000313" key="13">
    <source>
        <dbReference type="Proteomes" id="UP000053676"/>
    </source>
</evidence>
<dbReference type="InterPro" id="IPR000182">
    <property type="entry name" value="GNAT_dom"/>
</dbReference>
<dbReference type="SUPFAM" id="SSF55729">
    <property type="entry name" value="Acyl-CoA N-acyltransferases (Nat)"/>
    <property type="match status" value="1"/>
</dbReference>
<dbReference type="InterPro" id="IPR016181">
    <property type="entry name" value="Acyl_CoA_acyltransferase"/>
</dbReference>
<dbReference type="PANTHER" id="PTHR32063">
    <property type="match status" value="1"/>
</dbReference>
<feature type="transmembrane region" description="Helical" evidence="10">
    <location>
        <begin position="458"/>
        <end position="482"/>
    </location>
</feature>
<feature type="transmembrane region" description="Helical" evidence="10">
    <location>
        <begin position="432"/>
        <end position="452"/>
    </location>
</feature>